<comment type="similarity">
    <text evidence="2">Belongs to the EamA transporter family.</text>
</comment>
<keyword evidence="5 7" id="KW-1133">Transmembrane helix</keyword>
<feature type="transmembrane region" description="Helical" evidence="7">
    <location>
        <begin position="107"/>
        <end position="128"/>
    </location>
</feature>
<proteinExistence type="inferred from homology"/>
<accession>A0A011V4W5</accession>
<dbReference type="RefSeq" id="WP_051506274.1">
    <property type="nucleotide sequence ID" value="NZ_JEOB01000001.1"/>
</dbReference>
<evidence type="ECO:0000256" key="4">
    <source>
        <dbReference type="ARBA" id="ARBA00022692"/>
    </source>
</evidence>
<dbReference type="AlphaFoldDB" id="A0A011V4W5"/>
<dbReference type="EMBL" id="JEOB01000001">
    <property type="protein sequence ID" value="EXM40527.1"/>
    <property type="molecule type" value="Genomic_DNA"/>
</dbReference>
<keyword evidence="10" id="KW-1185">Reference proteome</keyword>
<dbReference type="PANTHER" id="PTHR32322:SF18">
    <property type="entry name" value="S-ADENOSYLMETHIONINE_S-ADENOSYLHOMOCYSTEINE TRANSPORTER"/>
    <property type="match status" value="1"/>
</dbReference>
<dbReference type="InterPro" id="IPR037185">
    <property type="entry name" value="EmrE-like"/>
</dbReference>
<feature type="transmembrane region" description="Helical" evidence="7">
    <location>
        <begin position="194"/>
        <end position="216"/>
    </location>
</feature>
<feature type="transmembrane region" description="Helical" evidence="7">
    <location>
        <begin position="48"/>
        <end position="67"/>
    </location>
</feature>
<keyword evidence="6 7" id="KW-0472">Membrane</keyword>
<feature type="domain" description="EamA" evidence="8">
    <location>
        <begin position="164"/>
        <end position="302"/>
    </location>
</feature>
<evidence type="ECO:0000256" key="7">
    <source>
        <dbReference type="SAM" id="Phobius"/>
    </source>
</evidence>
<dbReference type="SUPFAM" id="SSF103481">
    <property type="entry name" value="Multidrug resistance efflux transporter EmrE"/>
    <property type="match status" value="2"/>
</dbReference>
<dbReference type="OrthoDB" id="3190463at2"/>
<evidence type="ECO:0000313" key="9">
    <source>
        <dbReference type="EMBL" id="EXM40527.1"/>
    </source>
</evidence>
<dbReference type="InterPro" id="IPR050638">
    <property type="entry name" value="AA-Vitamin_Transporters"/>
</dbReference>
<feature type="transmembrane region" description="Helical" evidence="7">
    <location>
        <begin position="140"/>
        <end position="160"/>
    </location>
</feature>
<keyword evidence="4 7" id="KW-0812">Transmembrane</keyword>
<evidence type="ECO:0000256" key="5">
    <source>
        <dbReference type="ARBA" id="ARBA00022989"/>
    </source>
</evidence>
<sequence length="319" mass="34230">MKGLKKELAVFAGALLCCFLWASAVPSIKIGYKLWDIGGDETWKVIRFAGIRFFLAGILVIAFAGAARKKLLIPRRDEWGKVMFLSLFQTIGQYVFFYIGVAHTTGVNSAVVDSLTNFFAMMIACVVMRMEKLTIRKLTGCLLGLAGVILVEILPAGFVFRPAGDGLVALSALCYGVSSSMIKKYSSEHDTVLFSGWQFIFGGAVMTAVGQCGMMVSGGSDGSSPVSFKAVALLVYLALVSSVAYTLWGILLKNNDVSKISVYGFMNPVMGVMLSAVLLGDKLGIRYAAALLLIGAGIATVNIKKPHKMDDVSNTKDKV</sequence>
<feature type="transmembrane region" description="Helical" evidence="7">
    <location>
        <begin position="285"/>
        <end position="303"/>
    </location>
</feature>
<feature type="transmembrane region" description="Helical" evidence="7">
    <location>
        <begin position="166"/>
        <end position="182"/>
    </location>
</feature>
<dbReference type="InterPro" id="IPR000620">
    <property type="entry name" value="EamA_dom"/>
</dbReference>
<feature type="domain" description="EamA" evidence="8">
    <location>
        <begin position="14"/>
        <end position="151"/>
    </location>
</feature>
<evidence type="ECO:0000256" key="3">
    <source>
        <dbReference type="ARBA" id="ARBA00022475"/>
    </source>
</evidence>
<feature type="transmembrane region" description="Helical" evidence="7">
    <location>
        <begin position="79"/>
        <end position="101"/>
    </location>
</feature>
<keyword evidence="3" id="KW-1003">Cell membrane</keyword>
<dbReference type="PANTHER" id="PTHR32322">
    <property type="entry name" value="INNER MEMBRANE TRANSPORTER"/>
    <property type="match status" value="1"/>
</dbReference>
<comment type="subcellular location">
    <subcellularLocation>
        <location evidence="1">Cell membrane</location>
        <topology evidence="1">Multi-pass membrane protein</topology>
    </subcellularLocation>
</comment>
<organism evidence="9 10">
    <name type="scientific">Ruminococcus albus SY3</name>
    <dbReference type="NCBI Taxonomy" id="1341156"/>
    <lineage>
        <taxon>Bacteria</taxon>
        <taxon>Bacillati</taxon>
        <taxon>Bacillota</taxon>
        <taxon>Clostridia</taxon>
        <taxon>Eubacteriales</taxon>
        <taxon>Oscillospiraceae</taxon>
        <taxon>Ruminococcus</taxon>
    </lineage>
</organism>
<comment type="caution">
    <text evidence="9">The sequence shown here is derived from an EMBL/GenBank/DDBJ whole genome shotgun (WGS) entry which is preliminary data.</text>
</comment>
<dbReference type="PATRIC" id="fig|1341156.4.peg.791"/>
<gene>
    <name evidence="9" type="ORF">RASY3_01315</name>
</gene>
<dbReference type="Gene3D" id="1.10.3730.20">
    <property type="match status" value="1"/>
</dbReference>
<feature type="transmembrane region" description="Helical" evidence="7">
    <location>
        <begin position="260"/>
        <end position="279"/>
    </location>
</feature>
<dbReference type="Proteomes" id="UP000021369">
    <property type="component" value="Unassembled WGS sequence"/>
</dbReference>
<protein>
    <submittedName>
        <fullName evidence="9">Multidrug DMT transporter</fullName>
    </submittedName>
</protein>
<name>A0A011V4W5_RUMAL</name>
<feature type="transmembrane region" description="Helical" evidence="7">
    <location>
        <begin position="228"/>
        <end position="248"/>
    </location>
</feature>
<evidence type="ECO:0000259" key="8">
    <source>
        <dbReference type="Pfam" id="PF00892"/>
    </source>
</evidence>
<evidence type="ECO:0000256" key="2">
    <source>
        <dbReference type="ARBA" id="ARBA00007362"/>
    </source>
</evidence>
<dbReference type="Pfam" id="PF00892">
    <property type="entry name" value="EamA"/>
    <property type="match status" value="2"/>
</dbReference>
<dbReference type="GO" id="GO:0005886">
    <property type="term" value="C:plasma membrane"/>
    <property type="evidence" value="ECO:0007669"/>
    <property type="project" value="UniProtKB-SubCell"/>
</dbReference>
<evidence type="ECO:0000256" key="1">
    <source>
        <dbReference type="ARBA" id="ARBA00004651"/>
    </source>
</evidence>
<reference evidence="9 10" key="1">
    <citation type="submission" date="2013-06" db="EMBL/GenBank/DDBJ databases">
        <title>Rumen cellulosomics: divergent fiber-degrading strategies revealed by comparative genome-wide analysis of six Ruminococcal strains.</title>
        <authorList>
            <person name="Dassa B."/>
            <person name="Borovok I."/>
            <person name="Lamed R."/>
            <person name="Flint H."/>
            <person name="Yeoman C.J."/>
            <person name="White B."/>
            <person name="Bayer E.A."/>
        </authorList>
    </citation>
    <scope>NUCLEOTIDE SEQUENCE [LARGE SCALE GENOMIC DNA]</scope>
    <source>
        <strain evidence="9 10">SY3</strain>
    </source>
</reference>
<evidence type="ECO:0000256" key="6">
    <source>
        <dbReference type="ARBA" id="ARBA00023136"/>
    </source>
</evidence>
<evidence type="ECO:0000313" key="10">
    <source>
        <dbReference type="Proteomes" id="UP000021369"/>
    </source>
</evidence>